<evidence type="ECO:0000313" key="2">
    <source>
        <dbReference type="EMBL" id="CAA9554303.1"/>
    </source>
</evidence>
<sequence>MVLAADSTAAPSSPRVGAATRRPPRRTRTGPVRPRAAHAGRLDPGPPGVPVGRREGGGMAPIATPRGTRAVAAPTGSGADRSVPIPGPCPARRRSAARFARALGGGPVRMRVVRRLVARACASDNVGENGTRAITHG</sequence>
<dbReference type="AlphaFoldDB" id="A0A6J4UR66"/>
<dbReference type="EMBL" id="CADCWG010000137">
    <property type="protein sequence ID" value="CAA9554303.1"/>
    <property type="molecule type" value="Genomic_DNA"/>
</dbReference>
<accession>A0A6J4UR66</accession>
<protein>
    <submittedName>
        <fullName evidence="2">Uncharacterized protein</fullName>
    </submittedName>
</protein>
<proteinExistence type="predicted"/>
<evidence type="ECO:0000256" key="1">
    <source>
        <dbReference type="SAM" id="MobiDB-lite"/>
    </source>
</evidence>
<name>A0A6J4UR66_9BACT</name>
<feature type="region of interest" description="Disordered" evidence="1">
    <location>
        <begin position="1"/>
        <end position="90"/>
    </location>
</feature>
<reference evidence="2" key="1">
    <citation type="submission" date="2020-02" db="EMBL/GenBank/DDBJ databases">
        <authorList>
            <person name="Meier V. D."/>
        </authorList>
    </citation>
    <scope>NUCLEOTIDE SEQUENCE</scope>
    <source>
        <strain evidence="2">AVDCRST_MAG49</strain>
    </source>
</reference>
<organism evidence="2">
    <name type="scientific">uncultured Thermomicrobiales bacterium</name>
    <dbReference type="NCBI Taxonomy" id="1645740"/>
    <lineage>
        <taxon>Bacteria</taxon>
        <taxon>Pseudomonadati</taxon>
        <taxon>Thermomicrobiota</taxon>
        <taxon>Thermomicrobia</taxon>
        <taxon>Thermomicrobiales</taxon>
        <taxon>environmental samples</taxon>
    </lineage>
</organism>
<gene>
    <name evidence="2" type="ORF">AVDCRST_MAG49-2058</name>
</gene>